<evidence type="ECO:0000256" key="7">
    <source>
        <dbReference type="RuleBase" id="RU361218"/>
    </source>
</evidence>
<evidence type="ECO:0000256" key="5">
    <source>
        <dbReference type="ARBA" id="ARBA00023136"/>
    </source>
</evidence>
<evidence type="ECO:0000313" key="9">
    <source>
        <dbReference type="Proteomes" id="UP001516400"/>
    </source>
</evidence>
<dbReference type="InterPro" id="IPR018499">
    <property type="entry name" value="Tetraspanin/Peripherin"/>
</dbReference>
<dbReference type="AlphaFoldDB" id="A0ABD2MQ57"/>
<dbReference type="InterPro" id="IPR000301">
    <property type="entry name" value="Tetraspanin_animals"/>
</dbReference>
<dbReference type="CDD" id="cd03127">
    <property type="entry name" value="tetraspanin_LEL"/>
    <property type="match status" value="1"/>
</dbReference>
<keyword evidence="9" id="KW-1185">Reference proteome</keyword>
<dbReference type="PROSITE" id="PS00421">
    <property type="entry name" value="TM4_1"/>
    <property type="match status" value="1"/>
</dbReference>
<feature type="transmembrane region" description="Helical" evidence="7">
    <location>
        <begin position="184"/>
        <end position="207"/>
    </location>
</feature>
<keyword evidence="5 7" id="KW-0472">Membrane</keyword>
<proteinExistence type="inferred from homology"/>
<protein>
    <recommendedName>
        <fullName evidence="7">Tetraspanin</fullName>
    </recommendedName>
</protein>
<dbReference type="PRINTS" id="PR00259">
    <property type="entry name" value="TMFOUR"/>
</dbReference>
<evidence type="ECO:0000256" key="3">
    <source>
        <dbReference type="ARBA" id="ARBA00022692"/>
    </source>
</evidence>
<keyword evidence="3 7" id="KW-0812">Transmembrane</keyword>
<feature type="non-terminal residue" evidence="8">
    <location>
        <position position="1"/>
    </location>
</feature>
<comment type="similarity">
    <text evidence="2 7">Belongs to the tetraspanin (TM4SF) family.</text>
</comment>
<dbReference type="Proteomes" id="UP001516400">
    <property type="component" value="Unassembled WGS sequence"/>
</dbReference>
<feature type="disulfide bond" evidence="6">
    <location>
        <begin position="130"/>
        <end position="170"/>
    </location>
</feature>
<accession>A0ABD2MQ57</accession>
<comment type="caution">
    <text evidence="7">Lacks conserved residue(s) required for the propagation of feature annotation.</text>
</comment>
<dbReference type="EMBL" id="JABFTP020000021">
    <property type="protein sequence ID" value="KAL3268487.1"/>
    <property type="molecule type" value="Genomic_DNA"/>
</dbReference>
<keyword evidence="4 7" id="KW-1133">Transmembrane helix</keyword>
<evidence type="ECO:0000256" key="2">
    <source>
        <dbReference type="ARBA" id="ARBA00006840"/>
    </source>
</evidence>
<sequence length="220" mass="23877">ILLAGLALITLGVIFKFNYLQNISQDGIPQEFNVAPVLTIIVGAIVFITAFFGCCGAIRESTCMLTTYAIILLSIFIIQVAIGVFAFIQVKNTSDFKQQIQKGLQKTMDKYGSNTEATEAVDFTQTLLECCGVNSPSDWHFSNGSLPLSCCSRQGNSCLPTSNSLHDQGCTEALINFLKKIAKVLGYVIIGIAATEIIGALFGLCLASSIRNHYRRNIYA</sequence>
<gene>
    <name evidence="8" type="ORF">HHI36_007598</name>
</gene>
<name>A0ABD2MQ57_9CUCU</name>
<evidence type="ECO:0000256" key="6">
    <source>
        <dbReference type="PIRSR" id="PIRSR002419-1"/>
    </source>
</evidence>
<comment type="caution">
    <text evidence="8">The sequence shown here is derived from an EMBL/GenBank/DDBJ whole genome shotgun (WGS) entry which is preliminary data.</text>
</comment>
<evidence type="ECO:0000256" key="1">
    <source>
        <dbReference type="ARBA" id="ARBA00004141"/>
    </source>
</evidence>
<feature type="disulfide bond" evidence="6">
    <location>
        <begin position="131"/>
        <end position="151"/>
    </location>
</feature>
<dbReference type="PIRSF" id="PIRSF002419">
    <property type="entry name" value="Tetraspanin"/>
    <property type="match status" value="1"/>
</dbReference>
<dbReference type="InterPro" id="IPR018503">
    <property type="entry name" value="Tetraspanin_CS"/>
</dbReference>
<dbReference type="GO" id="GO:0016020">
    <property type="term" value="C:membrane"/>
    <property type="evidence" value="ECO:0007669"/>
    <property type="project" value="UniProtKB-SubCell"/>
</dbReference>
<keyword evidence="6" id="KW-1015">Disulfide bond</keyword>
<evidence type="ECO:0000313" key="8">
    <source>
        <dbReference type="EMBL" id="KAL3268487.1"/>
    </source>
</evidence>
<feature type="transmembrane region" description="Helical" evidence="7">
    <location>
        <begin position="32"/>
        <end position="58"/>
    </location>
</feature>
<dbReference type="PANTHER" id="PTHR19282:SF521">
    <property type="entry name" value="IP01817P-RELATED"/>
    <property type="match status" value="1"/>
</dbReference>
<dbReference type="PANTHER" id="PTHR19282">
    <property type="entry name" value="TETRASPANIN"/>
    <property type="match status" value="1"/>
</dbReference>
<feature type="transmembrane region" description="Helical" evidence="7">
    <location>
        <begin position="65"/>
        <end position="88"/>
    </location>
</feature>
<dbReference type="Pfam" id="PF00335">
    <property type="entry name" value="Tetraspanin"/>
    <property type="match status" value="1"/>
</dbReference>
<evidence type="ECO:0000256" key="4">
    <source>
        <dbReference type="ARBA" id="ARBA00022989"/>
    </source>
</evidence>
<reference evidence="8 9" key="1">
    <citation type="journal article" date="2021" name="BMC Biol.">
        <title>Horizontally acquired antibacterial genes associated with adaptive radiation of ladybird beetles.</title>
        <authorList>
            <person name="Li H.S."/>
            <person name="Tang X.F."/>
            <person name="Huang Y.H."/>
            <person name="Xu Z.Y."/>
            <person name="Chen M.L."/>
            <person name="Du X.Y."/>
            <person name="Qiu B.Y."/>
            <person name="Chen P.T."/>
            <person name="Zhang W."/>
            <person name="Slipinski A."/>
            <person name="Escalona H.E."/>
            <person name="Waterhouse R.M."/>
            <person name="Zwick A."/>
            <person name="Pang H."/>
        </authorList>
    </citation>
    <scope>NUCLEOTIDE SEQUENCE [LARGE SCALE GENOMIC DNA]</scope>
    <source>
        <strain evidence="8">SYSU2018</strain>
    </source>
</reference>
<dbReference type="Gene3D" id="1.10.1450.10">
    <property type="entry name" value="Tetraspanin"/>
    <property type="match status" value="1"/>
</dbReference>
<organism evidence="8 9">
    <name type="scientific">Cryptolaemus montrouzieri</name>
    <dbReference type="NCBI Taxonomy" id="559131"/>
    <lineage>
        <taxon>Eukaryota</taxon>
        <taxon>Metazoa</taxon>
        <taxon>Ecdysozoa</taxon>
        <taxon>Arthropoda</taxon>
        <taxon>Hexapoda</taxon>
        <taxon>Insecta</taxon>
        <taxon>Pterygota</taxon>
        <taxon>Neoptera</taxon>
        <taxon>Endopterygota</taxon>
        <taxon>Coleoptera</taxon>
        <taxon>Polyphaga</taxon>
        <taxon>Cucujiformia</taxon>
        <taxon>Coccinelloidea</taxon>
        <taxon>Coccinellidae</taxon>
        <taxon>Scymninae</taxon>
        <taxon>Scymnini</taxon>
        <taxon>Cryptolaemus</taxon>
    </lineage>
</organism>
<dbReference type="InterPro" id="IPR008952">
    <property type="entry name" value="Tetraspanin_EC2_sf"/>
</dbReference>
<dbReference type="SUPFAM" id="SSF48652">
    <property type="entry name" value="Tetraspanin"/>
    <property type="match status" value="1"/>
</dbReference>
<comment type="subcellular location">
    <subcellularLocation>
        <location evidence="1 7">Membrane</location>
        <topology evidence="1 7">Multi-pass membrane protein</topology>
    </subcellularLocation>
</comment>